<sequence>MARTSYAMLMAIVIGLALVAAARTESVVNPMTALPRVVIDLIERGMQYGQQQYSAAESQSTHRNLESCALNYDSNNVCSRNEAVPVTFFHEEKVRVGETLSAYFQRATIPRMGFFLQRRQAAAQEIPFAAAYYPEILARLRIPAQSEEAEDMLSTLRFCDNPPNHISCVTSYEAMAEQAAKVLGTPHVRAMSSVLPSGGVSLQSYTVKRVTSPSGLSGSRQEAEEFVACHPQLYPYAVFACHRATNTTTYLLDMENSYGSGRSIKLLAICHRDTSAWDKGHFAFDVLASKPGGLPICHGMPYGHVAFGKLLGNGSI</sequence>
<dbReference type="EnsemblPlants" id="AVESA.00010b.r2.6AG1010330.1">
    <property type="protein sequence ID" value="AVESA.00010b.r2.6AG1010330.1.CDS"/>
    <property type="gene ID" value="AVESA.00010b.r2.6AG1010330"/>
</dbReference>
<protein>
    <submittedName>
        <fullName evidence="1">Uncharacterized protein</fullName>
    </submittedName>
</protein>
<reference evidence="1" key="2">
    <citation type="submission" date="2025-09" db="UniProtKB">
        <authorList>
            <consortium name="EnsemblPlants"/>
        </authorList>
    </citation>
    <scope>IDENTIFICATION</scope>
</reference>
<evidence type="ECO:0000313" key="2">
    <source>
        <dbReference type="Proteomes" id="UP001732700"/>
    </source>
</evidence>
<accession>A0ACD5YNC9</accession>
<proteinExistence type="predicted"/>
<organism evidence="1 2">
    <name type="scientific">Avena sativa</name>
    <name type="common">Oat</name>
    <dbReference type="NCBI Taxonomy" id="4498"/>
    <lineage>
        <taxon>Eukaryota</taxon>
        <taxon>Viridiplantae</taxon>
        <taxon>Streptophyta</taxon>
        <taxon>Embryophyta</taxon>
        <taxon>Tracheophyta</taxon>
        <taxon>Spermatophyta</taxon>
        <taxon>Magnoliopsida</taxon>
        <taxon>Liliopsida</taxon>
        <taxon>Poales</taxon>
        <taxon>Poaceae</taxon>
        <taxon>BOP clade</taxon>
        <taxon>Pooideae</taxon>
        <taxon>Poodae</taxon>
        <taxon>Poeae</taxon>
        <taxon>Poeae Chloroplast Group 1 (Aveneae type)</taxon>
        <taxon>Aveninae</taxon>
        <taxon>Avena</taxon>
    </lineage>
</organism>
<dbReference type="Proteomes" id="UP001732700">
    <property type="component" value="Chromosome 6A"/>
</dbReference>
<name>A0ACD5YNC9_AVESA</name>
<reference evidence="1" key="1">
    <citation type="submission" date="2021-05" db="EMBL/GenBank/DDBJ databases">
        <authorList>
            <person name="Scholz U."/>
            <person name="Mascher M."/>
            <person name="Fiebig A."/>
        </authorList>
    </citation>
    <scope>NUCLEOTIDE SEQUENCE [LARGE SCALE GENOMIC DNA]</scope>
</reference>
<evidence type="ECO:0000313" key="1">
    <source>
        <dbReference type="EnsemblPlants" id="AVESA.00010b.r2.6AG1010330.1.CDS"/>
    </source>
</evidence>
<keyword evidence="2" id="KW-1185">Reference proteome</keyword>